<reference evidence="2" key="1">
    <citation type="submission" date="2020-12" db="EMBL/GenBank/DDBJ databases">
        <title>PHA producing bacteria isolated from mangrove.</title>
        <authorList>
            <person name="Zheng W."/>
            <person name="Yu S."/>
            <person name="Huang Y."/>
        </authorList>
    </citation>
    <scope>NUCLEOTIDE SEQUENCE</scope>
    <source>
        <strain evidence="2">GN8-5</strain>
    </source>
</reference>
<dbReference type="InterPro" id="IPR011009">
    <property type="entry name" value="Kinase-like_dom_sf"/>
</dbReference>
<name>A0A939DVG0_9MICO</name>
<feature type="domain" description="Aminoglycoside phosphotransferase" evidence="1">
    <location>
        <begin position="124"/>
        <end position="192"/>
    </location>
</feature>
<proteinExistence type="predicted"/>
<dbReference type="Gene3D" id="3.90.1200.10">
    <property type="match status" value="1"/>
</dbReference>
<feature type="domain" description="Aminoglycoside phosphotransferase" evidence="1">
    <location>
        <begin position="48"/>
        <end position="120"/>
    </location>
</feature>
<dbReference type="EMBL" id="JAEMWU010000001">
    <property type="protein sequence ID" value="MBN8205651.1"/>
    <property type="molecule type" value="Genomic_DNA"/>
</dbReference>
<evidence type="ECO:0000259" key="1">
    <source>
        <dbReference type="Pfam" id="PF01636"/>
    </source>
</evidence>
<protein>
    <submittedName>
        <fullName evidence="2">Phosphotransferase</fullName>
    </submittedName>
</protein>
<gene>
    <name evidence="2" type="ORF">JF543_06720</name>
</gene>
<dbReference type="Pfam" id="PF01636">
    <property type="entry name" value="APH"/>
    <property type="match status" value="2"/>
</dbReference>
<comment type="caution">
    <text evidence="2">The sequence shown here is derived from an EMBL/GenBank/DDBJ whole genome shotgun (WGS) entry which is preliminary data.</text>
</comment>
<dbReference type="SUPFAM" id="SSF56112">
    <property type="entry name" value="Protein kinase-like (PK-like)"/>
    <property type="match status" value="1"/>
</dbReference>
<evidence type="ECO:0000313" key="2">
    <source>
        <dbReference type="EMBL" id="MBN8205651.1"/>
    </source>
</evidence>
<organism evidence="2 3">
    <name type="scientific">Microbacterium esteraromaticum</name>
    <dbReference type="NCBI Taxonomy" id="57043"/>
    <lineage>
        <taxon>Bacteria</taxon>
        <taxon>Bacillati</taxon>
        <taxon>Actinomycetota</taxon>
        <taxon>Actinomycetes</taxon>
        <taxon>Micrococcales</taxon>
        <taxon>Microbacteriaceae</taxon>
        <taxon>Microbacterium</taxon>
    </lineage>
</organism>
<accession>A0A939DVG0</accession>
<dbReference type="AlphaFoldDB" id="A0A939DVG0"/>
<dbReference type="Proteomes" id="UP000664385">
    <property type="component" value="Unassembled WGS sequence"/>
</dbReference>
<sequence>MLCVPGCAPSCVPASHAYAGAVFEDEELLTGGNVADEVMRIGSSVRKPATGASPAVHALLRAVRARGVAAPEPYGFDAQGRQVLEFVPGVTPDHLDLADLARVGALVRSIHDAAADFHSVGDADWDVLLPAPGAPELICHNDLAPWNLIVGERWLFIDWDGAGPSTRLWDLAYSASAFTLNDRTERIGESAARLRALVDGYGADDALRDALPNALAERTAAMRDMLADAHAHGREPWATMHSDGHGAHWSAVADHVRTHREQWARALRD</sequence>
<evidence type="ECO:0000313" key="3">
    <source>
        <dbReference type="Proteomes" id="UP000664385"/>
    </source>
</evidence>
<dbReference type="InterPro" id="IPR002575">
    <property type="entry name" value="Aminoglycoside_PTrfase"/>
</dbReference>